<dbReference type="AlphaFoldDB" id="A0A6M0H4M5"/>
<dbReference type="Proteomes" id="UP000481872">
    <property type="component" value="Unassembled WGS sequence"/>
</dbReference>
<evidence type="ECO:0000256" key="1">
    <source>
        <dbReference type="SAM" id="Phobius"/>
    </source>
</evidence>
<keyword evidence="1" id="KW-0472">Membrane</keyword>
<sequence length="105" mass="12064">MNKSEILQKSRQSNNDEGMEYAEYKGRKIGFIAFSILFLFIIIFNLFLGDTRTFYAVAPLFWVFIAGEAYGKYCFTKGKVYIITTITSGISSILFTVKFILITLR</sequence>
<keyword evidence="3" id="KW-1185">Reference proteome</keyword>
<evidence type="ECO:0000313" key="2">
    <source>
        <dbReference type="EMBL" id="NEU04831.1"/>
    </source>
</evidence>
<comment type="caution">
    <text evidence="2">The sequence shown here is derived from an EMBL/GenBank/DDBJ whole genome shotgun (WGS) entry which is preliminary data.</text>
</comment>
<name>A0A6M0H4M5_9CLOT</name>
<dbReference type="InterPro" id="IPR045620">
    <property type="entry name" value="DUF6442"/>
</dbReference>
<organism evidence="2 3">
    <name type="scientific">Clostridium senegalense</name>
    <dbReference type="NCBI Taxonomy" id="1465809"/>
    <lineage>
        <taxon>Bacteria</taxon>
        <taxon>Bacillati</taxon>
        <taxon>Bacillota</taxon>
        <taxon>Clostridia</taxon>
        <taxon>Eubacteriales</taxon>
        <taxon>Clostridiaceae</taxon>
        <taxon>Clostridium</taxon>
    </lineage>
</organism>
<keyword evidence="1" id="KW-1133">Transmembrane helix</keyword>
<feature type="transmembrane region" description="Helical" evidence="1">
    <location>
        <begin position="80"/>
        <end position="102"/>
    </location>
</feature>
<gene>
    <name evidence="2" type="ORF">G3M99_08180</name>
</gene>
<feature type="transmembrane region" description="Helical" evidence="1">
    <location>
        <begin position="54"/>
        <end position="73"/>
    </location>
</feature>
<evidence type="ECO:0000313" key="3">
    <source>
        <dbReference type="Proteomes" id="UP000481872"/>
    </source>
</evidence>
<proteinExistence type="predicted"/>
<dbReference type="EMBL" id="JAAGPU010000013">
    <property type="protein sequence ID" value="NEU04831.1"/>
    <property type="molecule type" value="Genomic_DNA"/>
</dbReference>
<reference evidence="2 3" key="1">
    <citation type="submission" date="2020-02" db="EMBL/GenBank/DDBJ databases">
        <title>Genome assembly of a novel Clostridium senegalense strain.</title>
        <authorList>
            <person name="Gupta T.B."/>
            <person name="Jauregui R."/>
            <person name="Maclean P."/>
            <person name="Nawarathana A."/>
            <person name="Brightwell G."/>
        </authorList>
    </citation>
    <scope>NUCLEOTIDE SEQUENCE [LARGE SCALE GENOMIC DNA]</scope>
    <source>
        <strain evidence="2 3">AGRFS4</strain>
    </source>
</reference>
<dbReference type="Pfam" id="PF20040">
    <property type="entry name" value="DUF6442"/>
    <property type="match status" value="1"/>
</dbReference>
<keyword evidence="1" id="KW-0812">Transmembrane</keyword>
<accession>A0A6M0H4M5</accession>
<dbReference type="RefSeq" id="WP_199869796.1">
    <property type="nucleotide sequence ID" value="NZ_JAAGPU010000013.1"/>
</dbReference>
<feature type="transmembrane region" description="Helical" evidence="1">
    <location>
        <begin position="29"/>
        <end position="48"/>
    </location>
</feature>
<protein>
    <submittedName>
        <fullName evidence="2">Uncharacterized protein</fullName>
    </submittedName>
</protein>